<keyword evidence="1" id="KW-0732">Signal</keyword>
<name>A0A6G1I1Y6_9PEZI</name>
<dbReference type="InterPro" id="IPR053208">
    <property type="entry name" value="GMC_Oxidoreductase_CD"/>
</dbReference>
<dbReference type="PANTHER" id="PTHR47190">
    <property type="entry name" value="DEHYDROGENASE, PUTATIVE-RELATED"/>
    <property type="match status" value="1"/>
</dbReference>
<dbReference type="SUPFAM" id="SSF49344">
    <property type="entry name" value="CBD9-like"/>
    <property type="match status" value="1"/>
</dbReference>
<dbReference type="Gene3D" id="2.60.40.1210">
    <property type="entry name" value="Cellobiose dehydrogenase, cytochrome domain"/>
    <property type="match status" value="1"/>
</dbReference>
<keyword evidence="4" id="KW-1185">Reference proteome</keyword>
<accession>A0A6G1I1Y6</accession>
<dbReference type="OrthoDB" id="413885at2759"/>
<organism evidence="3 4">
    <name type="scientific">Trichodelitschia bisporula</name>
    <dbReference type="NCBI Taxonomy" id="703511"/>
    <lineage>
        <taxon>Eukaryota</taxon>
        <taxon>Fungi</taxon>
        <taxon>Dikarya</taxon>
        <taxon>Ascomycota</taxon>
        <taxon>Pezizomycotina</taxon>
        <taxon>Dothideomycetes</taxon>
        <taxon>Dothideomycetes incertae sedis</taxon>
        <taxon>Phaeotrichales</taxon>
        <taxon>Phaeotrichaceae</taxon>
        <taxon>Trichodelitschia</taxon>
    </lineage>
</organism>
<feature type="signal peptide" evidence="1">
    <location>
        <begin position="1"/>
        <end position="18"/>
    </location>
</feature>
<dbReference type="Proteomes" id="UP000799640">
    <property type="component" value="Unassembled WGS sequence"/>
</dbReference>
<sequence length="204" mass="20695">MLLSSIVAVFALCTSALAQRATAPFTEPKSGITFQAYKHTSGYQFGIALPPKPGNDFIGHLSAPASVGWAGGDLGPKMVGKLLIVAWPNGGSVVGSLRRATRKSSPPPYTGAAKLKPIAAGTYANASHWSYTFLCEGCLADPAVGFAKDAPAGDLGWAAGARAPADKASANAGLSYHNVGAGSIQANFAQAKATGYDAWAAKAA</sequence>
<dbReference type="PANTHER" id="PTHR47190:SF4">
    <property type="entry name" value="DEHYDROGENASE, PUTATIVE-RELATED"/>
    <property type="match status" value="1"/>
</dbReference>
<protein>
    <submittedName>
        <fullName evidence="3">CBD9-like protein</fullName>
    </submittedName>
</protein>
<evidence type="ECO:0000259" key="2">
    <source>
        <dbReference type="Pfam" id="PF16010"/>
    </source>
</evidence>
<reference evidence="3" key="1">
    <citation type="journal article" date="2020" name="Stud. Mycol.">
        <title>101 Dothideomycetes genomes: a test case for predicting lifestyles and emergence of pathogens.</title>
        <authorList>
            <person name="Haridas S."/>
            <person name="Albert R."/>
            <person name="Binder M."/>
            <person name="Bloem J."/>
            <person name="Labutti K."/>
            <person name="Salamov A."/>
            <person name="Andreopoulos B."/>
            <person name="Baker S."/>
            <person name="Barry K."/>
            <person name="Bills G."/>
            <person name="Bluhm B."/>
            <person name="Cannon C."/>
            <person name="Castanera R."/>
            <person name="Culley D."/>
            <person name="Daum C."/>
            <person name="Ezra D."/>
            <person name="Gonzalez J."/>
            <person name="Henrissat B."/>
            <person name="Kuo A."/>
            <person name="Liang C."/>
            <person name="Lipzen A."/>
            <person name="Lutzoni F."/>
            <person name="Magnuson J."/>
            <person name="Mondo S."/>
            <person name="Nolan M."/>
            <person name="Ohm R."/>
            <person name="Pangilinan J."/>
            <person name="Park H.-J."/>
            <person name="Ramirez L."/>
            <person name="Alfaro M."/>
            <person name="Sun H."/>
            <person name="Tritt A."/>
            <person name="Yoshinaga Y."/>
            <person name="Zwiers L.-H."/>
            <person name="Turgeon B."/>
            <person name="Goodwin S."/>
            <person name="Spatafora J."/>
            <person name="Crous P."/>
            <person name="Grigoriev I."/>
        </authorList>
    </citation>
    <scope>NUCLEOTIDE SEQUENCE</scope>
    <source>
        <strain evidence="3">CBS 262.69</strain>
    </source>
</reference>
<feature type="chain" id="PRO_5026326201" evidence="1">
    <location>
        <begin position="19"/>
        <end position="204"/>
    </location>
</feature>
<evidence type="ECO:0000313" key="3">
    <source>
        <dbReference type="EMBL" id="KAF2402308.1"/>
    </source>
</evidence>
<evidence type="ECO:0000313" key="4">
    <source>
        <dbReference type="Proteomes" id="UP000799640"/>
    </source>
</evidence>
<gene>
    <name evidence="3" type="ORF">EJ06DRAFT_490626</name>
</gene>
<dbReference type="AlphaFoldDB" id="A0A6G1I1Y6"/>
<feature type="domain" description="Cellobiose dehydrogenase-like cytochrome" evidence="2">
    <location>
        <begin position="25"/>
        <end position="197"/>
    </location>
</feature>
<dbReference type="EMBL" id="ML996691">
    <property type="protein sequence ID" value="KAF2402308.1"/>
    <property type="molecule type" value="Genomic_DNA"/>
</dbReference>
<dbReference type="CDD" id="cd09630">
    <property type="entry name" value="CDH_like_cytochrome"/>
    <property type="match status" value="1"/>
</dbReference>
<dbReference type="InterPro" id="IPR015920">
    <property type="entry name" value="Cellobiose_DH-like_cyt"/>
</dbReference>
<dbReference type="Pfam" id="PF16010">
    <property type="entry name" value="CDH-cyt"/>
    <property type="match status" value="1"/>
</dbReference>
<evidence type="ECO:0000256" key="1">
    <source>
        <dbReference type="SAM" id="SignalP"/>
    </source>
</evidence>
<proteinExistence type="predicted"/>